<dbReference type="AlphaFoldDB" id="A0A0M4CZY3"/>
<evidence type="ECO:0000313" key="1">
    <source>
        <dbReference type="EMBL" id="ALC07212.1"/>
    </source>
</evidence>
<sequence length="70" mass="7566">MVKGPGHSHYPGMGLEQVLLVGENSGEVARPELHLSQVELICVVIDALLRDGWAVREVISGVSLHAVPWL</sequence>
<dbReference type="EMBL" id="CP009222">
    <property type="protein sequence ID" value="ALC07212.1"/>
    <property type="molecule type" value="Genomic_DNA"/>
</dbReference>
<keyword evidence="1" id="KW-0614">Plasmid</keyword>
<protein>
    <submittedName>
        <fullName evidence="1">Uncharacterized protein</fullName>
    </submittedName>
</protein>
<reference evidence="1 2" key="1">
    <citation type="submission" date="2014-08" db="EMBL/GenBank/DDBJ databases">
        <title>Complete genome sequence of Corynebacterium deserti GIMN1.010 (=DSM 45689), isolated from desert sand in western China.</title>
        <authorList>
            <person name="Ruckert C."/>
            <person name="Albersmeier A."/>
            <person name="Kalinowski J."/>
        </authorList>
    </citation>
    <scope>NUCLEOTIDE SEQUENCE [LARGE SCALE GENOMIC DNA]</scope>
    <source>
        <strain evidence="1 2">GIMN1.010</strain>
        <plasmid evidence="1 2">pCdes2</plasmid>
    </source>
</reference>
<keyword evidence="2" id="KW-1185">Reference proteome</keyword>
<evidence type="ECO:0000313" key="2">
    <source>
        <dbReference type="Proteomes" id="UP000068067"/>
    </source>
</evidence>
<organism evidence="1 2">
    <name type="scientific">Corynebacterium deserti GIMN1.010</name>
    <dbReference type="NCBI Taxonomy" id="931089"/>
    <lineage>
        <taxon>Bacteria</taxon>
        <taxon>Bacillati</taxon>
        <taxon>Actinomycetota</taxon>
        <taxon>Actinomycetes</taxon>
        <taxon>Mycobacteriales</taxon>
        <taxon>Corynebacteriaceae</taxon>
        <taxon>Corynebacterium</taxon>
    </lineage>
</organism>
<proteinExistence type="predicted"/>
<dbReference type="Proteomes" id="UP000068067">
    <property type="component" value="Plasmid pCdes2"/>
</dbReference>
<dbReference type="KEGG" id="cdx:CDES_14570"/>
<geneLocation type="plasmid" evidence="1 2">
    <name>pCdes2</name>
</geneLocation>
<name>A0A0M4CZY3_9CORY</name>
<gene>
    <name evidence="1" type="ORF">CDES_14570</name>
</gene>
<dbReference type="PATRIC" id="fig|931089.4.peg.2927"/>
<accession>A0A0M4CZY3</accession>